<reference evidence="7" key="2">
    <citation type="submission" date="2021-04" db="EMBL/GenBank/DDBJ databases">
        <title>Complete Genome and methylome analysis of Thiothrix fructosivorans ATCC 49748.</title>
        <authorList>
            <person name="Fomenkov A."/>
            <person name="Sun L."/>
            <person name="Vincze T."/>
            <person name="Grabovich M.Y."/>
            <person name="Roberts R.J."/>
        </authorList>
    </citation>
    <scope>NUCLEOTIDE SEQUENCE</scope>
    <source>
        <strain evidence="7">ATCC 49748</strain>
    </source>
</reference>
<keyword evidence="4" id="KW-0067">ATP-binding</keyword>
<proteinExistence type="predicted"/>
<evidence type="ECO:0000256" key="3">
    <source>
        <dbReference type="ARBA" id="ARBA00022806"/>
    </source>
</evidence>
<gene>
    <name evidence="7" type="ORF">J1836_006710</name>
    <name evidence="6" type="ORF">J1836_06115</name>
</gene>
<dbReference type="InterPro" id="IPR025202">
    <property type="entry name" value="PLD-like_dom"/>
</dbReference>
<dbReference type="GO" id="GO:0003677">
    <property type="term" value="F:DNA binding"/>
    <property type="evidence" value="ECO:0007669"/>
    <property type="project" value="InterPro"/>
</dbReference>
<evidence type="ECO:0000256" key="4">
    <source>
        <dbReference type="ARBA" id="ARBA00022840"/>
    </source>
</evidence>
<evidence type="ECO:0000256" key="2">
    <source>
        <dbReference type="ARBA" id="ARBA00022801"/>
    </source>
</evidence>
<dbReference type="InterPro" id="IPR006935">
    <property type="entry name" value="Helicase/UvrB_N"/>
</dbReference>
<dbReference type="GO" id="GO:0016787">
    <property type="term" value="F:hydrolase activity"/>
    <property type="evidence" value="ECO:0007669"/>
    <property type="project" value="UniProtKB-KW"/>
</dbReference>
<sequence length="696" mass="78583">MNLDDIKPFYFLSEHSLDKEVFYPIMCEAEKVDCMTGYFSSGSLRELAISLSYFLKSDSAKLRFIASPNFSENDLDVLKDAVSSEKNLLPLLLPDIKPTEENLRNKTTQVLSYLIISKKLEMRVALQNKGMFHTKCWIFETNRGLVAVHGSSNVTASGLSDNFEQIAVSKEWNDSDSSMVTEKIQTTFNKIWSGLYPNITTVLLNDATISQLKKINKDNKNREKLIKDLSDSLNEEDAKPSGLKIPDWLNYTSGDFSHQGKAVEAWNNNLGRGILSIATGGGKTLTSLIAASLVCAKENRLFVIITVPTVALVQQWVDDVRVFGVEPLNTQEIISSSLGQRLNDIIRNIKIGLFKCSVVILTHDAIKSEKILKLLEKASTNIPLMLIGDEVHNLGSIGFQKSAKDIFKYRLGLSATFERQFDEAGTKFLLDYFGEVVFEFTLQDAIGVCLVPYEYHVHQVILEEDEEDEWVNLTQQIKKLSYAADFPDSSKEKEKWKILCLKRRRIIESANGKVVALAGILPIKNGDLNRSLIFCTDKDPEQLKSVNKLLNQRNVSFHQITSEETINKKKLSALINAFDSGKLSVLTSKRVLDEGFNIPQTETAYLLANNTVIRQWTQRLGRVLRKSKSTNKTKAIIHDFLVIPASFDRNIDIDFKNLMKGEYQRIKFFNNLSINGLEPHGSMDILKMILDRIAIQ</sequence>
<dbReference type="InterPro" id="IPR014001">
    <property type="entry name" value="Helicase_ATP-bd"/>
</dbReference>
<protein>
    <submittedName>
        <fullName evidence="7">DEAD/DEAH box helicase family protein</fullName>
    </submittedName>
</protein>
<keyword evidence="2" id="KW-0378">Hydrolase</keyword>
<dbReference type="PANTHER" id="PTHR11274:SF0">
    <property type="entry name" value="GENERAL TRANSCRIPTION AND DNA REPAIR FACTOR IIH HELICASE SUBUNIT XPB"/>
    <property type="match status" value="1"/>
</dbReference>
<evidence type="ECO:0000259" key="5">
    <source>
        <dbReference type="PROSITE" id="PS51192"/>
    </source>
</evidence>
<dbReference type="GO" id="GO:0004386">
    <property type="term" value="F:helicase activity"/>
    <property type="evidence" value="ECO:0007669"/>
    <property type="project" value="UniProtKB-KW"/>
</dbReference>
<dbReference type="SMART" id="SM00487">
    <property type="entry name" value="DEXDc"/>
    <property type="match status" value="1"/>
</dbReference>
<dbReference type="EMBL" id="CP072748">
    <property type="protein sequence ID" value="QTX12018.1"/>
    <property type="molecule type" value="Genomic_DNA"/>
</dbReference>
<dbReference type="Gene3D" id="3.40.50.300">
    <property type="entry name" value="P-loop containing nucleotide triphosphate hydrolases"/>
    <property type="match status" value="2"/>
</dbReference>
<dbReference type="Pfam" id="PF00271">
    <property type="entry name" value="Helicase_C"/>
    <property type="match status" value="1"/>
</dbReference>
<feature type="domain" description="Helicase ATP-binding" evidence="5">
    <location>
        <begin position="264"/>
        <end position="435"/>
    </location>
</feature>
<dbReference type="InterPro" id="IPR050615">
    <property type="entry name" value="ATP-dep_DNA_Helicase"/>
</dbReference>
<dbReference type="PROSITE" id="PS51192">
    <property type="entry name" value="HELICASE_ATP_BIND_1"/>
    <property type="match status" value="1"/>
</dbReference>
<keyword evidence="8" id="KW-1185">Reference proteome</keyword>
<reference evidence="6 8" key="1">
    <citation type="submission" date="2021-03" db="EMBL/GenBank/DDBJ databases">
        <title>Draft genome and methylome analysis of Thiotrix fructosivoruns ATCC 49748.</title>
        <authorList>
            <person name="Fomenkov A."/>
            <person name="Grabovich M.Y."/>
            <person name="Roberts R.J."/>
        </authorList>
    </citation>
    <scope>NUCLEOTIDE SEQUENCE [LARGE SCALE GENOMIC DNA]</scope>
    <source>
        <strain evidence="6 8">ATCC 49748</strain>
    </source>
</reference>
<name>A0A8B0SPS5_9GAMM</name>
<keyword evidence="3 7" id="KW-0347">Helicase</keyword>
<dbReference type="GO" id="GO:0005524">
    <property type="term" value="F:ATP binding"/>
    <property type="evidence" value="ECO:0007669"/>
    <property type="project" value="UniProtKB-KW"/>
</dbReference>
<keyword evidence="1" id="KW-0547">Nucleotide-binding</keyword>
<dbReference type="EMBL" id="JAFMPM010000006">
    <property type="protein sequence ID" value="MBO0612505.1"/>
    <property type="molecule type" value="Genomic_DNA"/>
</dbReference>
<dbReference type="Pfam" id="PF04851">
    <property type="entry name" value="ResIII"/>
    <property type="match status" value="1"/>
</dbReference>
<dbReference type="SUPFAM" id="SSF52540">
    <property type="entry name" value="P-loop containing nucleoside triphosphate hydrolases"/>
    <property type="match status" value="1"/>
</dbReference>
<evidence type="ECO:0000256" key="1">
    <source>
        <dbReference type="ARBA" id="ARBA00022741"/>
    </source>
</evidence>
<dbReference type="PANTHER" id="PTHR11274">
    <property type="entry name" value="RAD25/XP-B DNA REPAIR HELICASE"/>
    <property type="match status" value="1"/>
</dbReference>
<dbReference type="RefSeq" id="WP_207250206.1">
    <property type="nucleotide sequence ID" value="NZ_JAFMPM010000006.1"/>
</dbReference>
<dbReference type="Gene3D" id="3.30.870.10">
    <property type="entry name" value="Endonuclease Chain A"/>
    <property type="match status" value="1"/>
</dbReference>
<organism evidence="7">
    <name type="scientific">Thiothrix fructosivorans</name>
    <dbReference type="NCBI Taxonomy" id="111770"/>
    <lineage>
        <taxon>Bacteria</taxon>
        <taxon>Pseudomonadati</taxon>
        <taxon>Pseudomonadota</taxon>
        <taxon>Gammaproteobacteria</taxon>
        <taxon>Thiotrichales</taxon>
        <taxon>Thiotrichaceae</taxon>
        <taxon>Thiothrix</taxon>
    </lineage>
</organism>
<accession>A0A8B0SPS5</accession>
<dbReference type="InterPro" id="IPR001650">
    <property type="entry name" value="Helicase_C-like"/>
</dbReference>
<dbReference type="InterPro" id="IPR027417">
    <property type="entry name" value="P-loop_NTPase"/>
</dbReference>
<dbReference type="AlphaFoldDB" id="A0A8B0SPS5"/>
<dbReference type="Proteomes" id="UP000664466">
    <property type="component" value="Unassembled WGS sequence"/>
</dbReference>
<dbReference type="Pfam" id="PF13091">
    <property type="entry name" value="PLDc_2"/>
    <property type="match status" value="1"/>
</dbReference>
<evidence type="ECO:0000313" key="8">
    <source>
        <dbReference type="Proteomes" id="UP000664466"/>
    </source>
</evidence>
<evidence type="ECO:0000313" key="7">
    <source>
        <dbReference type="EMBL" id="QTX12018.1"/>
    </source>
</evidence>
<evidence type="ECO:0000313" key="6">
    <source>
        <dbReference type="EMBL" id="MBO0612505.1"/>
    </source>
</evidence>